<accession>A0A376X3V8</accession>
<dbReference type="Gene3D" id="3.40.30.10">
    <property type="entry name" value="Glutaredoxin"/>
    <property type="match status" value="1"/>
</dbReference>
<dbReference type="InterPro" id="IPR036249">
    <property type="entry name" value="Thioredoxin-like_sf"/>
</dbReference>
<dbReference type="AlphaFoldDB" id="A0A376X3V8"/>
<dbReference type="Proteomes" id="UP000254503">
    <property type="component" value="Unassembled WGS sequence"/>
</dbReference>
<dbReference type="SUPFAM" id="SSF52833">
    <property type="entry name" value="Thioredoxin-like"/>
    <property type="match status" value="1"/>
</dbReference>
<dbReference type="InterPro" id="IPR002109">
    <property type="entry name" value="Glutaredoxin"/>
</dbReference>
<dbReference type="EMBL" id="UGDD01000002">
    <property type="protein sequence ID" value="STJ55910.1"/>
    <property type="molecule type" value="Genomic_DNA"/>
</dbReference>
<dbReference type="InterPro" id="IPR011767">
    <property type="entry name" value="GLR_AS"/>
</dbReference>
<feature type="domain" description="Glutaredoxin" evidence="2">
    <location>
        <begin position="4"/>
        <end position="41"/>
    </location>
</feature>
<organism evidence="3 4">
    <name type="scientific">Escherichia coli</name>
    <dbReference type="NCBI Taxonomy" id="562"/>
    <lineage>
        <taxon>Bacteria</taxon>
        <taxon>Pseudomonadati</taxon>
        <taxon>Pseudomonadota</taxon>
        <taxon>Gammaproteobacteria</taxon>
        <taxon>Enterobacterales</taxon>
        <taxon>Enterobacteriaceae</taxon>
        <taxon>Escherichia</taxon>
    </lineage>
</organism>
<evidence type="ECO:0000256" key="1">
    <source>
        <dbReference type="ARBA" id="ARBA00023116"/>
    </source>
</evidence>
<name>A0A376X3V8_ECOLX</name>
<keyword evidence="1" id="KW-0215">Deoxyribonucleotide synthesis</keyword>
<gene>
    <name evidence="3" type="primary">grxA</name>
    <name evidence="3" type="ORF">NCTC9045_03865</name>
</gene>
<sequence>MQTVIFGRSGCPYCVRAKDLAEKLSNERDDFQYQYVDIRAEGITKKIYNKRQVNP</sequence>
<evidence type="ECO:0000313" key="3">
    <source>
        <dbReference type="EMBL" id="STJ55910.1"/>
    </source>
</evidence>
<reference evidence="3 4" key="1">
    <citation type="submission" date="2018-06" db="EMBL/GenBank/DDBJ databases">
        <authorList>
            <consortium name="Pathogen Informatics"/>
            <person name="Doyle S."/>
        </authorList>
    </citation>
    <scope>NUCLEOTIDE SEQUENCE [LARGE SCALE GENOMIC DNA]</scope>
    <source>
        <strain evidence="3 4">NCTC9045</strain>
    </source>
</reference>
<dbReference type="PROSITE" id="PS00195">
    <property type="entry name" value="GLUTAREDOXIN_1"/>
    <property type="match status" value="1"/>
</dbReference>
<dbReference type="GO" id="GO:0009263">
    <property type="term" value="P:deoxyribonucleotide biosynthetic process"/>
    <property type="evidence" value="ECO:0007669"/>
    <property type="project" value="UniProtKB-KW"/>
</dbReference>
<protein>
    <submittedName>
        <fullName evidence="3">Glutaredoxin</fullName>
    </submittedName>
</protein>
<dbReference type="Pfam" id="PF00462">
    <property type="entry name" value="Glutaredoxin"/>
    <property type="match status" value="1"/>
</dbReference>
<evidence type="ECO:0000259" key="2">
    <source>
        <dbReference type="Pfam" id="PF00462"/>
    </source>
</evidence>
<proteinExistence type="predicted"/>
<dbReference type="NCBIfam" id="NF008401">
    <property type="entry name" value="PRK11200.1"/>
    <property type="match status" value="1"/>
</dbReference>
<evidence type="ECO:0000313" key="4">
    <source>
        <dbReference type="Proteomes" id="UP000254503"/>
    </source>
</evidence>